<dbReference type="PANTHER" id="PTHR10706:SF130">
    <property type="entry name" value="F-BOX ONLY PROTEIN 31"/>
    <property type="match status" value="1"/>
</dbReference>
<dbReference type="Pfam" id="PF12937">
    <property type="entry name" value="F-box-like"/>
    <property type="match status" value="1"/>
</dbReference>
<evidence type="ECO:0000313" key="5">
    <source>
        <dbReference type="EMBL" id="KAL0925210.1"/>
    </source>
</evidence>
<evidence type="ECO:0000256" key="3">
    <source>
        <dbReference type="SAM" id="SignalP"/>
    </source>
</evidence>
<dbReference type="AlphaFoldDB" id="A0ABD0VJJ5"/>
<evidence type="ECO:0000313" key="6">
    <source>
        <dbReference type="Proteomes" id="UP001552299"/>
    </source>
</evidence>
<dbReference type="Gene3D" id="1.20.1280.50">
    <property type="match status" value="1"/>
</dbReference>
<dbReference type="Proteomes" id="UP001552299">
    <property type="component" value="Unassembled WGS sequence"/>
</dbReference>
<evidence type="ECO:0000256" key="2">
    <source>
        <dbReference type="ARBA" id="ARBA00022786"/>
    </source>
</evidence>
<dbReference type="PROSITE" id="PS50181">
    <property type="entry name" value="FBOX"/>
    <property type="match status" value="1"/>
</dbReference>
<name>A0ABD0VJJ5_DENTH</name>
<dbReference type="EMBL" id="JANQDX010000004">
    <property type="protein sequence ID" value="KAL0925210.1"/>
    <property type="molecule type" value="Genomic_DNA"/>
</dbReference>
<keyword evidence="6" id="KW-1185">Reference proteome</keyword>
<feature type="signal peptide" evidence="3">
    <location>
        <begin position="1"/>
        <end position="17"/>
    </location>
</feature>
<dbReference type="Pfam" id="PF07646">
    <property type="entry name" value="Kelch_2"/>
    <property type="match status" value="1"/>
</dbReference>
<proteinExistence type="predicted"/>
<dbReference type="InterPro" id="IPR045048">
    <property type="entry name" value="FBXO31/39"/>
</dbReference>
<gene>
    <name evidence="5" type="ORF">M5K25_003527</name>
</gene>
<feature type="domain" description="F-box" evidence="4">
    <location>
        <begin position="52"/>
        <end position="99"/>
    </location>
</feature>
<dbReference type="InterPro" id="IPR001810">
    <property type="entry name" value="F-box_dom"/>
</dbReference>
<organism evidence="5 6">
    <name type="scientific">Dendrobium thyrsiflorum</name>
    <name type="common">Pinecone-like raceme dendrobium</name>
    <name type="synonym">Orchid</name>
    <dbReference type="NCBI Taxonomy" id="117978"/>
    <lineage>
        <taxon>Eukaryota</taxon>
        <taxon>Viridiplantae</taxon>
        <taxon>Streptophyta</taxon>
        <taxon>Embryophyta</taxon>
        <taxon>Tracheophyta</taxon>
        <taxon>Spermatophyta</taxon>
        <taxon>Magnoliopsida</taxon>
        <taxon>Liliopsida</taxon>
        <taxon>Asparagales</taxon>
        <taxon>Orchidaceae</taxon>
        <taxon>Epidendroideae</taxon>
        <taxon>Malaxideae</taxon>
        <taxon>Dendrobiinae</taxon>
        <taxon>Dendrobium</taxon>
    </lineage>
</organism>
<dbReference type="InterPro" id="IPR011498">
    <property type="entry name" value="Kelch_2"/>
</dbReference>
<evidence type="ECO:0000256" key="1">
    <source>
        <dbReference type="ARBA" id="ARBA00004906"/>
    </source>
</evidence>
<dbReference type="InterPro" id="IPR036047">
    <property type="entry name" value="F-box-like_dom_sf"/>
</dbReference>
<dbReference type="FunFam" id="2.120.10.80:FF:000076">
    <property type="entry name" value="F-box/kelch-repeat protein At3g61590 family"/>
    <property type="match status" value="1"/>
</dbReference>
<evidence type="ECO:0000259" key="4">
    <source>
        <dbReference type="PROSITE" id="PS50181"/>
    </source>
</evidence>
<dbReference type="SMART" id="SM00256">
    <property type="entry name" value="FBOX"/>
    <property type="match status" value="1"/>
</dbReference>
<dbReference type="Pfam" id="PF24750">
    <property type="entry name" value="b-prop_At3g26010-like"/>
    <property type="match status" value="1"/>
</dbReference>
<dbReference type="PANTHER" id="PTHR10706">
    <property type="entry name" value="F-BOX FAMILY PROTEIN"/>
    <property type="match status" value="1"/>
</dbReference>
<sequence length="415" mass="48175">MIISFWLFYLVFMPMEGETSHEWQSTSELIIRDSEMDPFSRDNDKKTEVTSASFDTILPDEILEKIFSFLPVLSIIRAGSVCKRWHGAVHSGKYSWNNMPPQKPWYFMFTYSKNIVGYAYDSSFRKWYNFDFPCLDKCNWFVSSSCGLVCFMDYENRNRILVCNPITRNWKQLQQPPNGKSPDYSALALSVDRFSLSYTVAVVKSRQLPDDFLQWDFTIQIYESENCLWVASINEVLEGWRGGDESVICNGILYCLVYSFSGNNERRHGLVMYKLRSNSPRASLMRSMILVPCPLTCGRLMNLRDKLVMVGGIGRHDRPDIIKGIGIWELDKQEWQEVARMPHKFFQGFGELDDVFASSGAEDLIFIQCYGAPALLIFDMSHKQWKWSLRCPVTKRFALQLFSGFCFEPRLEITS</sequence>
<dbReference type="SUPFAM" id="SSF81383">
    <property type="entry name" value="F-box domain"/>
    <property type="match status" value="1"/>
</dbReference>
<accession>A0ABD0VJJ5</accession>
<dbReference type="FunFam" id="1.20.1280.50:FF:000030">
    <property type="entry name" value="F-box/kelch-repeat protein At3g61590"/>
    <property type="match status" value="1"/>
</dbReference>
<protein>
    <recommendedName>
        <fullName evidence="4">F-box domain-containing protein</fullName>
    </recommendedName>
</protein>
<keyword evidence="3" id="KW-0732">Signal</keyword>
<comment type="caution">
    <text evidence="5">The sequence shown here is derived from an EMBL/GenBank/DDBJ whole genome shotgun (WGS) entry which is preliminary data.</text>
</comment>
<dbReference type="SUPFAM" id="SSF50965">
    <property type="entry name" value="Galactose oxidase, central domain"/>
    <property type="match status" value="1"/>
</dbReference>
<dbReference type="InterPro" id="IPR056592">
    <property type="entry name" value="Beta-prop_At3g26010-like"/>
</dbReference>
<reference evidence="5 6" key="1">
    <citation type="journal article" date="2024" name="Plant Biotechnol. J.">
        <title>Dendrobium thyrsiflorum genome and its molecular insights into genes involved in important horticultural traits.</title>
        <authorList>
            <person name="Chen B."/>
            <person name="Wang J.Y."/>
            <person name="Zheng P.J."/>
            <person name="Li K.L."/>
            <person name="Liang Y.M."/>
            <person name="Chen X.F."/>
            <person name="Zhang C."/>
            <person name="Zhao X."/>
            <person name="He X."/>
            <person name="Zhang G.Q."/>
            <person name="Liu Z.J."/>
            <person name="Xu Q."/>
        </authorList>
    </citation>
    <scope>NUCLEOTIDE SEQUENCE [LARGE SCALE GENOMIC DNA]</scope>
    <source>
        <strain evidence="5">GZMU011</strain>
    </source>
</reference>
<dbReference type="InterPro" id="IPR011043">
    <property type="entry name" value="Gal_Oxase/kelch_b-propeller"/>
</dbReference>
<feature type="chain" id="PRO_5044851229" description="F-box domain-containing protein" evidence="3">
    <location>
        <begin position="18"/>
        <end position="415"/>
    </location>
</feature>
<dbReference type="CDD" id="cd09917">
    <property type="entry name" value="F-box_SF"/>
    <property type="match status" value="1"/>
</dbReference>
<comment type="pathway">
    <text evidence="1">Protein modification; protein ubiquitination.</text>
</comment>
<keyword evidence="2" id="KW-0833">Ubl conjugation pathway</keyword>